<keyword evidence="4" id="KW-1185">Reference proteome</keyword>
<evidence type="ECO:0000259" key="2">
    <source>
        <dbReference type="SMART" id="SM00899"/>
    </source>
</evidence>
<proteinExistence type="predicted"/>
<accession>A0A252F4U1</accession>
<sequence length="78" mass="8595">MTLDQLPIGKNARITAVGGQGALRRHLLDMGLTPHTTVCIRKTAPMGDPIELFLRGYQLTIRLDDAKNIEVEPLEVNS</sequence>
<gene>
    <name evidence="3" type="ORF">CBW42_08160</name>
</gene>
<dbReference type="PANTHER" id="PTHR42954">
    <property type="entry name" value="FE(2+) TRANSPORT PROTEIN A"/>
    <property type="match status" value="1"/>
</dbReference>
<dbReference type="EMBL" id="NHOC01000005">
    <property type="protein sequence ID" value="OUM20787.1"/>
    <property type="molecule type" value="Genomic_DNA"/>
</dbReference>
<dbReference type="RefSeq" id="WP_087019726.1">
    <property type="nucleotide sequence ID" value="NZ_CP178353.1"/>
</dbReference>
<dbReference type="InterPro" id="IPR052713">
    <property type="entry name" value="FeoA"/>
</dbReference>
<evidence type="ECO:0000313" key="4">
    <source>
        <dbReference type="Proteomes" id="UP000194903"/>
    </source>
</evidence>
<evidence type="ECO:0000313" key="3">
    <source>
        <dbReference type="EMBL" id="OUM20787.1"/>
    </source>
</evidence>
<dbReference type="Pfam" id="PF04023">
    <property type="entry name" value="FeoA"/>
    <property type="match status" value="1"/>
</dbReference>
<comment type="caution">
    <text evidence="3">The sequence shown here is derived from an EMBL/GenBank/DDBJ whole genome shotgun (WGS) entry which is preliminary data.</text>
</comment>
<dbReference type="InterPro" id="IPR038157">
    <property type="entry name" value="FeoA_core_dom"/>
</dbReference>
<dbReference type="AlphaFoldDB" id="A0A252F4U1"/>
<protein>
    <submittedName>
        <fullName evidence="3">Ferrous iron transport protein A</fullName>
    </submittedName>
</protein>
<dbReference type="SUPFAM" id="SSF50037">
    <property type="entry name" value="C-terminal domain of transcriptional repressors"/>
    <property type="match status" value="1"/>
</dbReference>
<dbReference type="InterPro" id="IPR008988">
    <property type="entry name" value="Transcriptional_repressor_C"/>
</dbReference>
<dbReference type="Gene3D" id="2.30.30.90">
    <property type="match status" value="1"/>
</dbReference>
<reference evidence="3 4" key="1">
    <citation type="submission" date="2017-05" db="EMBL/GenBank/DDBJ databases">
        <title>Butyricicoccus porcorum sp. nov. a butyrate-producing bacterium from the swine intestinal tract.</title>
        <authorList>
            <person name="Trachsel J."/>
            <person name="Humphrey S."/>
            <person name="Allen H.K."/>
        </authorList>
    </citation>
    <scope>NUCLEOTIDE SEQUENCE [LARGE SCALE GENOMIC DNA]</scope>
    <source>
        <strain evidence="3">BB10</strain>
    </source>
</reference>
<dbReference type="Proteomes" id="UP000194903">
    <property type="component" value="Unassembled WGS sequence"/>
</dbReference>
<dbReference type="OrthoDB" id="9811076at2"/>
<dbReference type="PANTHER" id="PTHR42954:SF2">
    <property type="entry name" value="FE(2+) TRANSPORT PROTEIN A"/>
    <property type="match status" value="1"/>
</dbReference>
<organism evidence="3 4">
    <name type="scientific">Butyricicoccus porcorum</name>
    <dbReference type="NCBI Taxonomy" id="1945634"/>
    <lineage>
        <taxon>Bacteria</taxon>
        <taxon>Bacillati</taxon>
        <taxon>Bacillota</taxon>
        <taxon>Clostridia</taxon>
        <taxon>Eubacteriales</taxon>
        <taxon>Butyricicoccaceae</taxon>
        <taxon>Butyricicoccus</taxon>
    </lineage>
</organism>
<dbReference type="GO" id="GO:0046914">
    <property type="term" value="F:transition metal ion binding"/>
    <property type="evidence" value="ECO:0007669"/>
    <property type="project" value="InterPro"/>
</dbReference>
<keyword evidence="1" id="KW-0408">Iron</keyword>
<name>A0A252F4U1_9FIRM</name>
<dbReference type="InterPro" id="IPR007167">
    <property type="entry name" value="Fe-transptr_FeoA-like"/>
</dbReference>
<evidence type="ECO:0000256" key="1">
    <source>
        <dbReference type="ARBA" id="ARBA00023004"/>
    </source>
</evidence>
<dbReference type="SMART" id="SM00899">
    <property type="entry name" value="FeoA"/>
    <property type="match status" value="1"/>
</dbReference>
<feature type="domain" description="Ferrous iron transporter FeoA-like" evidence="2">
    <location>
        <begin position="1"/>
        <end position="73"/>
    </location>
</feature>